<name>A0A0V1KAH6_TRIPS</name>
<dbReference type="Proteomes" id="UP000054826">
    <property type="component" value="Unassembled WGS sequence"/>
</dbReference>
<reference evidence="2 3" key="1">
    <citation type="submission" date="2015-01" db="EMBL/GenBank/DDBJ databases">
        <title>Evolution of Trichinella species and genotypes.</title>
        <authorList>
            <person name="Korhonen P.K."/>
            <person name="Edoardo P."/>
            <person name="Giuseppe L.R."/>
            <person name="Gasser R.B."/>
        </authorList>
    </citation>
    <scope>NUCLEOTIDE SEQUENCE [LARGE SCALE GENOMIC DNA]</scope>
    <source>
        <strain evidence="2">ISS176</strain>
    </source>
</reference>
<gene>
    <name evidence="2" type="ORF">T4C_9860</name>
</gene>
<organism evidence="2 3">
    <name type="scientific">Trichinella pseudospiralis</name>
    <name type="common">Parasitic roundworm</name>
    <dbReference type="NCBI Taxonomy" id="6337"/>
    <lineage>
        <taxon>Eukaryota</taxon>
        <taxon>Metazoa</taxon>
        <taxon>Ecdysozoa</taxon>
        <taxon>Nematoda</taxon>
        <taxon>Enoplea</taxon>
        <taxon>Dorylaimia</taxon>
        <taxon>Trichinellida</taxon>
        <taxon>Trichinellidae</taxon>
        <taxon>Trichinella</taxon>
    </lineage>
</organism>
<dbReference type="EMBL" id="JYDV01000007">
    <property type="protein sequence ID" value="KRZ44183.1"/>
    <property type="molecule type" value="Genomic_DNA"/>
</dbReference>
<accession>A0A0V1KAH6</accession>
<evidence type="ECO:0000313" key="3">
    <source>
        <dbReference type="Proteomes" id="UP000054826"/>
    </source>
</evidence>
<sequence length="75" mass="8915">MEVAQAKQKEKNFNYINNSDQKEDRPSFARKKGVVSAAFDFLQKKPRWDGGLLATNQTYLFFLWQWLICREIDKN</sequence>
<feature type="region of interest" description="Disordered" evidence="1">
    <location>
        <begin position="1"/>
        <end position="27"/>
    </location>
</feature>
<evidence type="ECO:0000256" key="1">
    <source>
        <dbReference type="SAM" id="MobiDB-lite"/>
    </source>
</evidence>
<evidence type="ECO:0000313" key="2">
    <source>
        <dbReference type="EMBL" id="KRZ44183.1"/>
    </source>
</evidence>
<dbReference type="AlphaFoldDB" id="A0A0V1KAH6"/>
<comment type="caution">
    <text evidence="2">The sequence shown here is derived from an EMBL/GenBank/DDBJ whole genome shotgun (WGS) entry which is preliminary data.</text>
</comment>
<protein>
    <submittedName>
        <fullName evidence="2">Uncharacterized protein</fullName>
    </submittedName>
</protein>
<proteinExistence type="predicted"/>